<evidence type="ECO:0000256" key="1">
    <source>
        <dbReference type="SAM" id="Coils"/>
    </source>
</evidence>
<protein>
    <submittedName>
        <fullName evidence="2">Uncharacterized protein</fullName>
    </submittedName>
</protein>
<sequence length="161" mass="18934">MDVYPTRRQLLLKDFNNRSMTEQQIHEENLAIEESLGKLHNHMARRDAEQLEEMATFMQEFEAQKEEHRLAMEALQEEHRKELEELRKAREADKEALKKELLSMMKEAQGNEALHQGLVQPTLLNKMKNKLTLMHLLYLSSKLNPYLTSLQLVLALLEVLL</sequence>
<keyword evidence="1" id="KW-0175">Coiled coil</keyword>
<name>A0A8T0W4F2_PANVG</name>
<feature type="coiled-coil region" evidence="1">
    <location>
        <begin position="58"/>
        <end position="100"/>
    </location>
</feature>
<proteinExistence type="predicted"/>
<dbReference type="Proteomes" id="UP000823388">
    <property type="component" value="Chromosome 2K"/>
</dbReference>
<gene>
    <name evidence="2" type="ORF">PVAP13_2KG196258</name>
</gene>
<comment type="caution">
    <text evidence="2">The sequence shown here is derived from an EMBL/GenBank/DDBJ whole genome shotgun (WGS) entry which is preliminary data.</text>
</comment>
<organism evidence="2 3">
    <name type="scientific">Panicum virgatum</name>
    <name type="common">Blackwell switchgrass</name>
    <dbReference type="NCBI Taxonomy" id="38727"/>
    <lineage>
        <taxon>Eukaryota</taxon>
        <taxon>Viridiplantae</taxon>
        <taxon>Streptophyta</taxon>
        <taxon>Embryophyta</taxon>
        <taxon>Tracheophyta</taxon>
        <taxon>Spermatophyta</taxon>
        <taxon>Magnoliopsida</taxon>
        <taxon>Liliopsida</taxon>
        <taxon>Poales</taxon>
        <taxon>Poaceae</taxon>
        <taxon>PACMAD clade</taxon>
        <taxon>Panicoideae</taxon>
        <taxon>Panicodae</taxon>
        <taxon>Paniceae</taxon>
        <taxon>Panicinae</taxon>
        <taxon>Panicum</taxon>
        <taxon>Panicum sect. Hiantes</taxon>
    </lineage>
</organism>
<dbReference type="EMBL" id="CM029039">
    <property type="protein sequence ID" value="KAG2642265.1"/>
    <property type="molecule type" value="Genomic_DNA"/>
</dbReference>
<evidence type="ECO:0000313" key="2">
    <source>
        <dbReference type="EMBL" id="KAG2642265.1"/>
    </source>
</evidence>
<reference evidence="2" key="1">
    <citation type="submission" date="2020-05" db="EMBL/GenBank/DDBJ databases">
        <title>WGS assembly of Panicum virgatum.</title>
        <authorList>
            <person name="Lovell J.T."/>
            <person name="Jenkins J."/>
            <person name="Shu S."/>
            <person name="Juenger T.E."/>
            <person name="Schmutz J."/>
        </authorList>
    </citation>
    <scope>NUCLEOTIDE SEQUENCE</scope>
    <source>
        <strain evidence="2">AP13</strain>
    </source>
</reference>
<evidence type="ECO:0000313" key="3">
    <source>
        <dbReference type="Proteomes" id="UP000823388"/>
    </source>
</evidence>
<keyword evidence="3" id="KW-1185">Reference proteome</keyword>
<accession>A0A8T0W4F2</accession>
<dbReference type="AlphaFoldDB" id="A0A8T0W4F2"/>